<dbReference type="AlphaFoldDB" id="A0A8J6APK2"/>
<gene>
    <name evidence="5" type="ORF">J8273_8871</name>
</gene>
<dbReference type="GO" id="GO:0005783">
    <property type="term" value="C:endoplasmic reticulum"/>
    <property type="evidence" value="ECO:0007669"/>
    <property type="project" value="TreeGrafter"/>
</dbReference>
<evidence type="ECO:0000256" key="3">
    <source>
        <dbReference type="SAM" id="MobiDB-lite"/>
    </source>
</evidence>
<name>A0A8J6APK2_9EUKA</name>
<dbReference type="GO" id="GO:0005524">
    <property type="term" value="F:ATP binding"/>
    <property type="evidence" value="ECO:0007669"/>
    <property type="project" value="UniProtKB-KW"/>
</dbReference>
<dbReference type="PANTHER" id="PTHR43272">
    <property type="entry name" value="LONG-CHAIN-FATTY-ACID--COA LIGASE"/>
    <property type="match status" value="1"/>
</dbReference>
<dbReference type="OrthoDB" id="1700726at2759"/>
<evidence type="ECO:0000259" key="4">
    <source>
        <dbReference type="Pfam" id="PF00501"/>
    </source>
</evidence>
<evidence type="ECO:0000313" key="5">
    <source>
        <dbReference type="EMBL" id="KAG9389578.1"/>
    </source>
</evidence>
<dbReference type="Proteomes" id="UP000717585">
    <property type="component" value="Unassembled WGS sequence"/>
</dbReference>
<feature type="region of interest" description="Disordered" evidence="3">
    <location>
        <begin position="214"/>
        <end position="234"/>
    </location>
</feature>
<dbReference type="SUPFAM" id="SSF56801">
    <property type="entry name" value="Acetyl-CoA synthetase-like"/>
    <property type="match status" value="1"/>
</dbReference>
<feature type="domain" description="AMP-dependent synthetase/ligase" evidence="4">
    <location>
        <begin position="31"/>
        <end position="529"/>
    </location>
</feature>
<dbReference type="InterPro" id="IPR042099">
    <property type="entry name" value="ANL_N_sf"/>
</dbReference>
<keyword evidence="1" id="KW-0547">Nucleotide-binding</keyword>
<feature type="compositionally biased region" description="Polar residues" evidence="3">
    <location>
        <begin position="214"/>
        <end position="230"/>
    </location>
</feature>
<organism evidence="5 6">
    <name type="scientific">Carpediemonas membranifera</name>
    <dbReference type="NCBI Taxonomy" id="201153"/>
    <lineage>
        <taxon>Eukaryota</taxon>
        <taxon>Metamonada</taxon>
        <taxon>Carpediemonas-like organisms</taxon>
        <taxon>Carpediemonas</taxon>
    </lineage>
</organism>
<comment type="caution">
    <text evidence="5">The sequence shown here is derived from an EMBL/GenBank/DDBJ whole genome shotgun (WGS) entry which is preliminary data.</text>
</comment>
<feature type="region of interest" description="Disordered" evidence="3">
    <location>
        <begin position="713"/>
        <end position="748"/>
    </location>
</feature>
<dbReference type="Gene3D" id="3.40.50.12780">
    <property type="entry name" value="N-terminal domain of ligase-like"/>
    <property type="match status" value="1"/>
</dbReference>
<dbReference type="PANTHER" id="PTHR43272:SF33">
    <property type="entry name" value="AMP-BINDING DOMAIN-CONTAINING PROTEIN-RELATED"/>
    <property type="match status" value="1"/>
</dbReference>
<proteinExistence type="predicted"/>
<evidence type="ECO:0000256" key="1">
    <source>
        <dbReference type="ARBA" id="ARBA00022741"/>
    </source>
</evidence>
<keyword evidence="6" id="KW-1185">Reference proteome</keyword>
<dbReference type="Pfam" id="PF00501">
    <property type="entry name" value="AMP-binding"/>
    <property type="match status" value="1"/>
</dbReference>
<dbReference type="InterPro" id="IPR000873">
    <property type="entry name" value="AMP-dep_synth/lig_dom"/>
</dbReference>
<evidence type="ECO:0000313" key="6">
    <source>
        <dbReference type="Proteomes" id="UP000717585"/>
    </source>
</evidence>
<dbReference type="EMBL" id="JAHDYR010000069">
    <property type="protein sequence ID" value="KAG9389578.1"/>
    <property type="molecule type" value="Genomic_DNA"/>
</dbReference>
<feature type="compositionally biased region" description="Polar residues" evidence="3">
    <location>
        <begin position="721"/>
        <end position="730"/>
    </location>
</feature>
<protein>
    <submittedName>
        <fullName evidence="5">Long chain acylcoA synthetase</fullName>
    </submittedName>
</protein>
<reference evidence="5" key="1">
    <citation type="submission" date="2021-05" db="EMBL/GenBank/DDBJ databases">
        <title>A free-living protist that lacks canonical eukaryotic 1 DNA replication and segregation systems.</title>
        <authorList>
            <person name="Salas-Leiva D.E."/>
            <person name="Tromer E.C."/>
            <person name="Curtis B.A."/>
            <person name="Jerlstrom-Hultqvist J."/>
            <person name="Kolisko M."/>
            <person name="Yi Z."/>
            <person name="Salas-Leiva J.S."/>
            <person name="Gallot-Lavallee L."/>
            <person name="Kops G.J.P.L."/>
            <person name="Archibald J.M."/>
            <person name="Simpson A.G.B."/>
            <person name="Roger A.J."/>
        </authorList>
    </citation>
    <scope>NUCLEOTIDE SEQUENCE</scope>
    <source>
        <strain evidence="5">BICM</strain>
    </source>
</reference>
<evidence type="ECO:0000256" key="2">
    <source>
        <dbReference type="ARBA" id="ARBA00022840"/>
    </source>
</evidence>
<sequence>MGVGSSRASSEPSFTTHLPNGATTLFENFRFAARQYKDRPFLGVRSFRPDYSRGPYKWYTYEQIFDRIQHFAYGLNHHGIGAGSHVAIFANNRPEWVIADAACNMCSAVTVPLYDALSAEEAIFILQQAECSAIVCAPDKSQYVTELLMDCPSVYMLVEMDDDFAEMRAAGCDMAIAAPGSLGAKLAPAPLKTYSTSVASGFLHTRASECDLSSVLTPQELSDTSDTSSVGGPPDRATDTALLLFSAVEAEGRTRRLTVQESVSHAHLPHPEAHSVASILYDLSKGPEPVGSVLTHSNFISAAAGSISHAAYSNTPSDISLSFLPLAHAYERIALIISTTSGCAVAFPSVGVSSLLEDCQEVRPTFLFTVPRVLNRIYDSVLKQIQRQSLQQRWFYTAAYQVKRNICLPGERLPAFDDAAFGDIRALLGGRLEYVVCGGAPLPPLVQDFFMVCFSCVILQGYGNTETTAVSLMTSFDHPAPGCVGTPVSECCEIKLMTVPSLEKERRFHPVFGFGEVAVRGSNVFRGYHKNPDLTRAVMTADGWFKTGDIACRNADGTLTIIDREKHILRLSSGVYIAVQPIEEVYSRCDVVEQVYLHGSEYHPAPVCIVKPALQELQTHLQRTNDTVLAELPLSQMCEHPEVVALVLELLQNYGRTNGLPGFAIVTAVTLTDAGFSIANQLLTNTHELKRDAIAMRYRKEIRRMYLQSDSAELPMRSASRRASLQTSPAASDDGESTVRMHRARSSVSARVHHSGRINWDYAIRSALDQTSSFMARV</sequence>
<accession>A0A8J6APK2</accession>
<keyword evidence="2" id="KW-0067">ATP-binding</keyword>
<dbReference type="GO" id="GO:0016020">
    <property type="term" value="C:membrane"/>
    <property type="evidence" value="ECO:0007669"/>
    <property type="project" value="TreeGrafter"/>
</dbReference>
<dbReference type="GO" id="GO:0004467">
    <property type="term" value="F:long-chain fatty acid-CoA ligase activity"/>
    <property type="evidence" value="ECO:0007669"/>
    <property type="project" value="TreeGrafter"/>
</dbReference>